<reference evidence="3 4" key="1">
    <citation type="submission" date="2017-10" db="EMBL/GenBank/DDBJ databases">
        <title>Comparative genomics in systemic dimorphic fungi from Ajellomycetaceae.</title>
        <authorList>
            <person name="Munoz J.F."/>
            <person name="Mcewen J.G."/>
            <person name="Clay O.K."/>
            <person name="Cuomo C.A."/>
        </authorList>
    </citation>
    <scope>NUCLEOTIDE SEQUENCE [LARGE SCALE GENOMIC DNA]</scope>
    <source>
        <strain evidence="3 4">UAMH130</strain>
    </source>
</reference>
<evidence type="ECO:0000256" key="2">
    <source>
        <dbReference type="SAM" id="Phobius"/>
    </source>
</evidence>
<keyword evidence="4" id="KW-1185">Reference proteome</keyword>
<evidence type="ECO:0000313" key="3">
    <source>
        <dbReference type="EMBL" id="PGH07285.1"/>
    </source>
</evidence>
<gene>
    <name evidence="3" type="ORF">GX51_01829</name>
</gene>
<dbReference type="OrthoDB" id="4185794at2759"/>
<keyword evidence="2" id="KW-1133">Transmembrane helix</keyword>
<feature type="region of interest" description="Disordered" evidence="1">
    <location>
        <begin position="86"/>
        <end position="118"/>
    </location>
</feature>
<protein>
    <submittedName>
        <fullName evidence="3">Uncharacterized protein</fullName>
    </submittedName>
</protein>
<evidence type="ECO:0000256" key="1">
    <source>
        <dbReference type="SAM" id="MobiDB-lite"/>
    </source>
</evidence>
<feature type="region of interest" description="Disordered" evidence="1">
    <location>
        <begin position="659"/>
        <end position="717"/>
    </location>
</feature>
<sequence length="842" mass="90832">MAPLSDLVLISVVCAVTVFLCVVLVTVLCLRYRRKNILHSNGPNSNLYPQSRGLFHSTFPFPYAGARQWSAISSTDNIHGQVSPGIVEPAPCHVSNRRSSRMSTLSSRNSRRLQKKSSRDIPFEFVAPPCPHLSPSDVRNNDSSPRSIAELQAECIPKRNLALQHGDTTDEDAGGRITSWPVTTRKGSYYDITATMRGGPYMADPELTKRRSEGILRQAPGSPPKHDVPPLPDLRPLVVPHLTRHNSMLLSNKSLDTAGSSILDDPARENLNDSVDLEAAREPCPRTHGRYTSAGGWWLSASTAGGSASRIPPATSPRRYSSTSASSYRRVEDHGSPRRSASMHYPEKSSHILGVQSPTSTYQMHAPSPGVLRSLTSGPWVKSNTSNRICQPPTTTEVTTATVHENGRRLDQPHSHSAILTPITENGKNCGARQLSTANGCGSKRAHCAGSSGLSSWEKVSMDEQKKSHQRRKSDKSSIWQQNLLPTSLSPTIEEPEDSSCKSTPRPKTGTRTRQAKESSELPSTANDSKSSFDNDEQNLADDERGESTPTPIDRGVETKTRSTTSPSSELNSSPTPIDERPGIPRRSSLRRSSSTALRSQHQAQSRPARSASVTSTNTAIPISEHHASAPSTTTPAYTVSSFPGLERYASIIANMGKDARNLNGSDRPTRNAFALPENSELLEEETGERSGKKPRPLPVLPIPKVSQPPSCSRPPKFRAALTTIKSVSNIAMHDEPYGDCCEGSDKENGGNVTSKCDDGSGTPTPKPSPSQYHQLEKGEAGAGSSILQEGAKSPSDAQEVSTALPASTPLKAGTGSGTEQLISSIVRTPGSMYDQFGFLKE</sequence>
<feature type="compositionally biased region" description="Polar residues" evidence="1">
    <location>
        <begin position="375"/>
        <end position="393"/>
    </location>
</feature>
<evidence type="ECO:0000313" key="4">
    <source>
        <dbReference type="Proteomes" id="UP000224080"/>
    </source>
</evidence>
<dbReference type="EMBL" id="PDNC01000015">
    <property type="protein sequence ID" value="PGH07285.1"/>
    <property type="molecule type" value="Genomic_DNA"/>
</dbReference>
<feature type="transmembrane region" description="Helical" evidence="2">
    <location>
        <begin position="6"/>
        <end position="30"/>
    </location>
</feature>
<organism evidence="3 4">
    <name type="scientific">Blastomyces parvus</name>
    <dbReference type="NCBI Taxonomy" id="2060905"/>
    <lineage>
        <taxon>Eukaryota</taxon>
        <taxon>Fungi</taxon>
        <taxon>Dikarya</taxon>
        <taxon>Ascomycota</taxon>
        <taxon>Pezizomycotina</taxon>
        <taxon>Eurotiomycetes</taxon>
        <taxon>Eurotiomycetidae</taxon>
        <taxon>Onygenales</taxon>
        <taxon>Ajellomycetaceae</taxon>
        <taxon>Blastomyces</taxon>
    </lineage>
</organism>
<comment type="caution">
    <text evidence="3">The sequence shown here is derived from an EMBL/GenBank/DDBJ whole genome shotgun (WGS) entry which is preliminary data.</text>
</comment>
<feature type="region of interest" description="Disordered" evidence="1">
    <location>
        <begin position="734"/>
        <end position="819"/>
    </location>
</feature>
<feature type="region of interest" description="Disordered" evidence="1">
    <location>
        <begin position="439"/>
        <end position="640"/>
    </location>
</feature>
<dbReference type="Proteomes" id="UP000224080">
    <property type="component" value="Unassembled WGS sequence"/>
</dbReference>
<feature type="compositionally biased region" description="Polar residues" evidence="1">
    <location>
        <begin position="796"/>
        <end position="806"/>
    </location>
</feature>
<feature type="compositionally biased region" description="Low complexity" evidence="1">
    <location>
        <begin position="563"/>
        <end position="577"/>
    </location>
</feature>
<feature type="compositionally biased region" description="Low complexity" evidence="1">
    <location>
        <begin position="591"/>
        <end position="600"/>
    </location>
</feature>
<feature type="region of interest" description="Disordered" evidence="1">
    <location>
        <begin position="375"/>
        <end position="396"/>
    </location>
</feature>
<feature type="compositionally biased region" description="Polar residues" evidence="1">
    <location>
        <begin position="477"/>
        <end position="491"/>
    </location>
</feature>
<feature type="compositionally biased region" description="Low complexity" evidence="1">
    <location>
        <begin position="629"/>
        <end position="640"/>
    </location>
</feature>
<name>A0A2B7XEB2_9EURO</name>
<keyword evidence="2" id="KW-0812">Transmembrane</keyword>
<keyword evidence="2" id="KW-0472">Membrane</keyword>
<proteinExistence type="predicted"/>
<dbReference type="AlphaFoldDB" id="A0A2B7XEB2"/>
<feature type="compositionally biased region" description="Polar residues" evidence="1">
    <location>
        <begin position="521"/>
        <end position="532"/>
    </location>
</feature>
<feature type="compositionally biased region" description="Polar residues" evidence="1">
    <location>
        <begin position="601"/>
        <end position="621"/>
    </location>
</feature>
<feature type="compositionally biased region" description="Low complexity" evidence="1">
    <location>
        <begin position="316"/>
        <end position="328"/>
    </location>
</feature>
<accession>A0A2B7XEB2</accession>
<feature type="region of interest" description="Disordered" evidence="1">
    <location>
        <begin position="303"/>
        <end position="346"/>
    </location>
</feature>